<comment type="caution">
    <text evidence="2">The sequence shown here is derived from an EMBL/GenBank/DDBJ whole genome shotgun (WGS) entry which is preliminary data.</text>
</comment>
<dbReference type="PANTHER" id="PTHR37292:SF2">
    <property type="entry name" value="DUF262 DOMAIN-CONTAINING PROTEIN"/>
    <property type="match status" value="1"/>
</dbReference>
<feature type="domain" description="GmrSD restriction endonucleases N-terminal" evidence="1">
    <location>
        <begin position="9"/>
        <end position="336"/>
    </location>
</feature>
<sequence>MDEKVEALSNLIDKIVKKEILLPDFQRKFIWKEEEKQGRLIASVLAKMPIGSILLLDSDAKDYAYKMLGCRERKTYKELEMDGKILALLDGQQRVTVLTNAFSNVIFDMAKKSSNLINRTGLQRRFFLRIPKYERMEGEVEDFFQVRKLQFPLEDAEKEEPKFLSDDIYEAIKIISFNANSDECYNPFKEKESTKSDLINYCTSGKEYLIPLFWLTGKNTMGLSTVLKRISENICLDIIEEYDSIENEKKSIFEKNIISDKVSEVMPNESFKEKLDAQASEWENNIRSYLVSCLNNIQLHQIIVDNSKRARAINIYENLNEGGVSLGTFELVMARFASESDENYYDKIEKYMKKKRKYPEAIYNEQLKNNENVRAKLTSEKYIATIDMGCIENKNGEPVNTYIDAYLNVMSLYSYAGLFNPDDIKSELIKKNKILAIKPCDLKNKCEDVCDALDLALLFFKMRCGVRSIKDINYKLMLVVVSYILSNKSYREDSRTYDYLEAWYWISIFSGYYNSDQTERTITSIKKLINTIETQNAEWLAELKEKMFKVDYYSEKKFLLLEMNSAGITPKSFFRDVVCQYYLSMTYKGLIDKEKELNPFIDESLHKHHVIPLASLKSDSEESKKSGVDLRKDDSYFLNSPFNFIYITDEENRDILNDKLSDYVKRIDDDATKSILGLDGKICVDNEQECREVLKDRSNRFIGRVNERLAKLL</sequence>
<protein>
    <submittedName>
        <fullName evidence="2">DUF262 domain-containing protein</fullName>
    </submittedName>
</protein>
<dbReference type="Pfam" id="PF03235">
    <property type="entry name" value="GmrSD_N"/>
    <property type="match status" value="1"/>
</dbReference>
<name>A0A413RY01_9FIRM</name>
<evidence type="ECO:0000259" key="1">
    <source>
        <dbReference type="Pfam" id="PF03235"/>
    </source>
</evidence>
<proteinExistence type="predicted"/>
<accession>A0A413RY01</accession>
<dbReference type="RefSeq" id="WP_118025521.1">
    <property type="nucleotide sequence ID" value="NZ_QSFO01000010.1"/>
</dbReference>
<evidence type="ECO:0000313" key="3">
    <source>
        <dbReference type="Proteomes" id="UP000284598"/>
    </source>
</evidence>
<reference evidence="2 3" key="1">
    <citation type="submission" date="2018-08" db="EMBL/GenBank/DDBJ databases">
        <title>A genome reference for cultivated species of the human gut microbiota.</title>
        <authorList>
            <person name="Zou Y."/>
            <person name="Xue W."/>
            <person name="Luo G."/>
        </authorList>
    </citation>
    <scope>NUCLEOTIDE SEQUENCE [LARGE SCALE GENOMIC DNA]</scope>
    <source>
        <strain evidence="2 3">AM43-2</strain>
    </source>
</reference>
<dbReference type="AlphaFoldDB" id="A0A413RY01"/>
<evidence type="ECO:0000313" key="2">
    <source>
        <dbReference type="EMBL" id="RHA53466.1"/>
    </source>
</evidence>
<organism evidence="2 3">
    <name type="scientific">Eubacterium ventriosum</name>
    <dbReference type="NCBI Taxonomy" id="39496"/>
    <lineage>
        <taxon>Bacteria</taxon>
        <taxon>Bacillati</taxon>
        <taxon>Bacillota</taxon>
        <taxon>Clostridia</taxon>
        <taxon>Eubacteriales</taxon>
        <taxon>Eubacteriaceae</taxon>
        <taxon>Eubacterium</taxon>
    </lineage>
</organism>
<dbReference type="Proteomes" id="UP000284598">
    <property type="component" value="Unassembled WGS sequence"/>
</dbReference>
<dbReference type="PANTHER" id="PTHR37292">
    <property type="entry name" value="VNG6097C"/>
    <property type="match status" value="1"/>
</dbReference>
<dbReference type="InterPro" id="IPR004919">
    <property type="entry name" value="GmrSD_N"/>
</dbReference>
<gene>
    <name evidence="2" type="ORF">DW929_09050</name>
</gene>
<dbReference type="EMBL" id="QSFO01000010">
    <property type="protein sequence ID" value="RHA53466.1"/>
    <property type="molecule type" value="Genomic_DNA"/>
</dbReference>